<keyword evidence="1" id="KW-0812">Transmembrane</keyword>
<feature type="transmembrane region" description="Helical" evidence="1">
    <location>
        <begin position="38"/>
        <end position="61"/>
    </location>
</feature>
<dbReference type="RefSeq" id="WP_183723419.1">
    <property type="nucleotide sequence ID" value="NZ_JACHBW010000003.1"/>
</dbReference>
<protein>
    <submittedName>
        <fullName evidence="2">Uncharacterized protein</fullName>
    </submittedName>
</protein>
<evidence type="ECO:0000313" key="2">
    <source>
        <dbReference type="EMBL" id="MBB6101588.1"/>
    </source>
</evidence>
<comment type="caution">
    <text evidence="2">The sequence shown here is derived from an EMBL/GenBank/DDBJ whole genome shotgun (WGS) entry which is preliminary data.</text>
</comment>
<keyword evidence="1" id="KW-0472">Membrane</keyword>
<proteinExistence type="predicted"/>
<evidence type="ECO:0000313" key="3">
    <source>
        <dbReference type="Proteomes" id="UP000571554"/>
    </source>
</evidence>
<dbReference type="Proteomes" id="UP000571554">
    <property type="component" value="Unassembled WGS sequence"/>
</dbReference>
<reference evidence="2 3" key="1">
    <citation type="submission" date="2020-08" db="EMBL/GenBank/DDBJ databases">
        <title>Above-ground endophytic microbial communities from plants in different locations in the United States.</title>
        <authorList>
            <person name="Frank C."/>
        </authorList>
    </citation>
    <scope>NUCLEOTIDE SEQUENCE [LARGE SCALE GENOMIC DNA]</scope>
    <source>
        <strain evidence="2 3">WP4_2_2</strain>
    </source>
</reference>
<name>A0A7W9TUB9_9BURK</name>
<dbReference type="EMBL" id="JACHBW010000003">
    <property type="protein sequence ID" value="MBB6101588.1"/>
    <property type="molecule type" value="Genomic_DNA"/>
</dbReference>
<keyword evidence="3" id="KW-1185">Reference proteome</keyword>
<sequence>MIRRQQTSAKAEADLLPLLAQTTMKSSSFFRFPDPRRAVCALLLASLIGLSGCSVFCGAAGGSGGGASGVCGIGTGMRF</sequence>
<evidence type="ECO:0000256" key="1">
    <source>
        <dbReference type="SAM" id="Phobius"/>
    </source>
</evidence>
<gene>
    <name evidence="2" type="ORF">F4827_001422</name>
</gene>
<accession>A0A7W9TUB9</accession>
<dbReference type="AlphaFoldDB" id="A0A7W9TUB9"/>
<organism evidence="2 3">
    <name type="scientific">Paraburkholderia bannensis</name>
    <dbReference type="NCBI Taxonomy" id="765414"/>
    <lineage>
        <taxon>Bacteria</taxon>
        <taxon>Pseudomonadati</taxon>
        <taxon>Pseudomonadota</taxon>
        <taxon>Betaproteobacteria</taxon>
        <taxon>Burkholderiales</taxon>
        <taxon>Burkholderiaceae</taxon>
        <taxon>Paraburkholderia</taxon>
    </lineage>
</organism>
<keyword evidence="1" id="KW-1133">Transmembrane helix</keyword>